<dbReference type="GeneID" id="63853936"/>
<protein>
    <recommendedName>
        <fullName evidence="2">DUF6590 domain-containing protein</fullName>
    </recommendedName>
</protein>
<evidence type="ECO:0000313" key="4">
    <source>
        <dbReference type="Proteomes" id="UP000800039"/>
    </source>
</evidence>
<dbReference type="PANTHER" id="PTHR35391:SF5">
    <property type="entry name" value="DUF6590 DOMAIN-CONTAINING PROTEIN"/>
    <property type="match status" value="1"/>
</dbReference>
<gene>
    <name evidence="3" type="ORF">K460DRAFT_403996</name>
</gene>
<proteinExistence type="predicted"/>
<comment type="caution">
    <text evidence="3">The sequence shown here is derived from an EMBL/GenBank/DDBJ whole genome shotgun (WGS) entry which is preliminary data.</text>
</comment>
<dbReference type="InterPro" id="IPR046497">
    <property type="entry name" value="DUF6590"/>
</dbReference>
<sequence length="375" mass="41944">MSQPIVQWDPNQKRYFRTLNNVSEWMPVGWQPQQDPSATLLSNSQVRQRSDLAYNLLTPGCVVRHVYNSGVSSAGASASYLQPNVSYGAPQNHGFMPEYYPSQAPSEYAAQGQYANYTASGYSQDASLPMNNLPQGVSHYRNTNVGHVRRLPRGEGDSIKGTYDGPSTLHYEEVDPAYFVRTKAFFHEGRVFSVIMNEAAGVNASPCNPTDYNTSGSINTVRWKGNLVYTNIRRFVVVRQRREFCYACPIFTYSGNATTKRGVRAAEHGIAYSWGQEPNLIQGERGITKASLPVVMATNESNLDPASRIYYGIHHPIQYNVKVKEIGCVPEAYITTLIGNWREEEGREEGQKQSSAVTAQAEMPQEEDDDEYAYD</sequence>
<dbReference type="PANTHER" id="PTHR35391">
    <property type="entry name" value="C2H2-TYPE DOMAIN-CONTAINING PROTEIN-RELATED"/>
    <property type="match status" value="1"/>
</dbReference>
<reference evidence="3" key="1">
    <citation type="submission" date="2020-01" db="EMBL/GenBank/DDBJ databases">
        <authorList>
            <consortium name="DOE Joint Genome Institute"/>
            <person name="Haridas S."/>
            <person name="Albert R."/>
            <person name="Binder M."/>
            <person name="Bloem J."/>
            <person name="Labutti K."/>
            <person name="Salamov A."/>
            <person name="Andreopoulos B."/>
            <person name="Baker S.E."/>
            <person name="Barry K."/>
            <person name="Bills G."/>
            <person name="Bluhm B.H."/>
            <person name="Cannon C."/>
            <person name="Castanera R."/>
            <person name="Culley D.E."/>
            <person name="Daum C."/>
            <person name="Ezra D."/>
            <person name="Gonzalez J.B."/>
            <person name="Henrissat B."/>
            <person name="Kuo A."/>
            <person name="Liang C."/>
            <person name="Lipzen A."/>
            <person name="Lutzoni F."/>
            <person name="Magnuson J."/>
            <person name="Mondo S."/>
            <person name="Nolan M."/>
            <person name="Ohm R."/>
            <person name="Pangilinan J."/>
            <person name="Park H.-J."/>
            <person name="Ramirez L."/>
            <person name="Alfaro M."/>
            <person name="Sun H."/>
            <person name="Tritt A."/>
            <person name="Yoshinaga Y."/>
            <person name="Zwiers L.-H."/>
            <person name="Turgeon B.G."/>
            <person name="Goodwin S.B."/>
            <person name="Spatafora J.W."/>
            <person name="Crous P.W."/>
            <person name="Grigoriev I.V."/>
        </authorList>
    </citation>
    <scope>NUCLEOTIDE SEQUENCE</scope>
    <source>
        <strain evidence="3">CBS 394.84</strain>
    </source>
</reference>
<dbReference type="AlphaFoldDB" id="A0A9P4GPE3"/>
<dbReference type="Pfam" id="PF20233">
    <property type="entry name" value="DUF6590"/>
    <property type="match status" value="1"/>
</dbReference>
<evidence type="ECO:0000256" key="1">
    <source>
        <dbReference type="SAM" id="MobiDB-lite"/>
    </source>
</evidence>
<evidence type="ECO:0000259" key="2">
    <source>
        <dbReference type="Pfam" id="PF20233"/>
    </source>
</evidence>
<dbReference type="Proteomes" id="UP000800039">
    <property type="component" value="Unassembled WGS sequence"/>
</dbReference>
<evidence type="ECO:0000313" key="3">
    <source>
        <dbReference type="EMBL" id="KAF1848726.1"/>
    </source>
</evidence>
<feature type="compositionally biased region" description="Acidic residues" evidence="1">
    <location>
        <begin position="364"/>
        <end position="375"/>
    </location>
</feature>
<feature type="region of interest" description="Disordered" evidence="1">
    <location>
        <begin position="344"/>
        <end position="375"/>
    </location>
</feature>
<feature type="domain" description="DUF6590" evidence="2">
    <location>
        <begin position="183"/>
        <end position="338"/>
    </location>
</feature>
<keyword evidence="4" id="KW-1185">Reference proteome</keyword>
<dbReference type="EMBL" id="ML976615">
    <property type="protein sequence ID" value="KAF1848726.1"/>
    <property type="molecule type" value="Genomic_DNA"/>
</dbReference>
<dbReference type="OrthoDB" id="3559580at2759"/>
<name>A0A9P4GPE3_9PLEO</name>
<organism evidence="3 4">
    <name type="scientific">Cucurbitaria berberidis CBS 394.84</name>
    <dbReference type="NCBI Taxonomy" id="1168544"/>
    <lineage>
        <taxon>Eukaryota</taxon>
        <taxon>Fungi</taxon>
        <taxon>Dikarya</taxon>
        <taxon>Ascomycota</taxon>
        <taxon>Pezizomycotina</taxon>
        <taxon>Dothideomycetes</taxon>
        <taxon>Pleosporomycetidae</taxon>
        <taxon>Pleosporales</taxon>
        <taxon>Pleosporineae</taxon>
        <taxon>Cucurbitariaceae</taxon>
        <taxon>Cucurbitaria</taxon>
    </lineage>
</organism>
<dbReference type="RefSeq" id="XP_040791289.1">
    <property type="nucleotide sequence ID" value="XM_040936686.1"/>
</dbReference>
<accession>A0A9P4GPE3</accession>